<reference evidence="20" key="2">
    <citation type="submission" date="2025-04" db="UniProtKB">
        <authorList>
            <consortium name="RefSeq"/>
        </authorList>
    </citation>
    <scope>IDENTIFICATION</scope>
    <source>
        <tissue evidence="20">Leukocyte</tissue>
    </source>
</reference>
<evidence type="ECO:0000256" key="6">
    <source>
        <dbReference type="ARBA" id="ARBA00022990"/>
    </source>
</evidence>
<dbReference type="InterPro" id="IPR011146">
    <property type="entry name" value="HIT-like"/>
</dbReference>
<evidence type="ECO:0000313" key="20">
    <source>
        <dbReference type="RefSeq" id="XP_020041821.1"/>
    </source>
</evidence>
<dbReference type="OrthoDB" id="1915375at2759"/>
<evidence type="ECO:0000256" key="16">
    <source>
        <dbReference type="SAM" id="MobiDB-lite"/>
    </source>
</evidence>
<dbReference type="AlphaFoldDB" id="A0A250XVN5"/>
<reference evidence="18" key="1">
    <citation type="journal article" date="2017" name="G3 (Bethesda)">
        <title>De Novo Genome and Transcriptome Assembly of the Canadian Beaver (Castor canadensis).</title>
        <authorList>
            <person name="Lok S."/>
            <person name="Paton T.A."/>
            <person name="Wang Z."/>
            <person name="Kaur G."/>
            <person name="Walker S."/>
            <person name="Yuen R.K."/>
            <person name="Sung W.W."/>
            <person name="Whitney J."/>
            <person name="Buchanan J.A."/>
            <person name="Trost B."/>
            <person name="Singh N."/>
            <person name="Apresto B."/>
            <person name="Chen N."/>
            <person name="Coole M."/>
            <person name="Dawson T.J."/>
            <person name="Ho K.Y."/>
            <person name="Hu Z."/>
            <person name="Pullenayegum S."/>
            <person name="Samler K."/>
            <person name="Shipstone A."/>
            <person name="Tsoi F."/>
            <person name="Wang T."/>
            <person name="Pereira S.L."/>
            <person name="Rostami P."/>
            <person name="Ryan C.A."/>
            <person name="Tong A.H."/>
            <person name="Ng K."/>
            <person name="Sundaravadanam Y."/>
            <person name="Simpson J.T."/>
            <person name="Lim B.K."/>
            <person name="Engstrom M.D."/>
            <person name="Dutton C.J."/>
            <person name="Kerr K.C."/>
            <person name="Franke M."/>
            <person name="Rapley W."/>
            <person name="Wintle R.F."/>
            <person name="Scherer S.W."/>
        </authorList>
    </citation>
    <scope>NUCLEOTIDE SEQUENCE</scope>
    <source>
        <strain evidence="18">ROM106880</strain>
        <tissue evidence="18">Muscle</tissue>
    </source>
</reference>
<dbReference type="GeneID" id="109700885"/>
<evidence type="ECO:0000313" key="19">
    <source>
        <dbReference type="Proteomes" id="UP001732720"/>
    </source>
</evidence>
<feature type="domain" description="HIT" evidence="17">
    <location>
        <begin position="49"/>
        <end position="160"/>
    </location>
</feature>
<evidence type="ECO:0000256" key="4">
    <source>
        <dbReference type="ARBA" id="ARBA00022741"/>
    </source>
</evidence>
<dbReference type="FunFam" id="3.30.428.10:FF:000020">
    <property type="entry name" value="Histidine triad nucleotide-binding protein 3"/>
    <property type="match status" value="1"/>
</dbReference>
<evidence type="ECO:0000256" key="7">
    <source>
        <dbReference type="ARBA" id="ARBA00023242"/>
    </source>
</evidence>
<organism evidence="18">
    <name type="scientific">Castor canadensis</name>
    <name type="common">American beaver</name>
    <dbReference type="NCBI Taxonomy" id="51338"/>
    <lineage>
        <taxon>Eukaryota</taxon>
        <taxon>Metazoa</taxon>
        <taxon>Chordata</taxon>
        <taxon>Craniata</taxon>
        <taxon>Vertebrata</taxon>
        <taxon>Euteleostomi</taxon>
        <taxon>Mammalia</taxon>
        <taxon>Eutheria</taxon>
        <taxon>Euarchontoglires</taxon>
        <taxon>Glires</taxon>
        <taxon>Rodentia</taxon>
        <taxon>Castorimorpha</taxon>
        <taxon>Castoridae</taxon>
        <taxon>Castor</taxon>
    </lineage>
</organism>
<dbReference type="PANTHER" id="PTHR12486">
    <property type="entry name" value="APRATAXIN-RELATED"/>
    <property type="match status" value="1"/>
</dbReference>
<sequence length="182" mass="20184">MAEEQVSYGVESAPDGKVASAAGPAVSSTETSEVAAKSPEPRDYDSSCVFCRIALQQEPGAELLPCENEDLVCFKDIKPAAPYHYLVVPKKHIGNCKDLSRDQIDLVESMVAAGKTVLERSNFTDFTDVRMGFHVPPFCSISHLHLHVLAPVKQFGFLSKLVYRANSYWFITADYLIEKLRK</sequence>
<accession>A0A250XVN5</accession>
<evidence type="ECO:0000256" key="13">
    <source>
        <dbReference type="ARBA" id="ARBA00057038"/>
    </source>
</evidence>
<keyword evidence="6" id="KW-0007">Acetylation</keyword>
<dbReference type="CTD" id="135114"/>
<comment type="subunit">
    <text evidence="12">Forms dimers to octamers and even larger oligomer. Interacts with CALM1.</text>
</comment>
<comment type="function">
    <text evidence="13">Exhibits adenosine 5'-monophosphoramidase activity, hydrolyzing purine nucleotide phosphoramidates with a single phosphate group such as adenosine 5'monophosphoramidate (AMP-NH2) to yield AMP and NH2. Hydrolyzes lysyl-AMP (AMP-N-epsilon-(N-alpha-acetyl lysine methyl ester)) generated by lysine tRNA ligase.</text>
</comment>
<keyword evidence="3" id="KW-0963">Cytoplasm</keyword>
<evidence type="ECO:0000256" key="14">
    <source>
        <dbReference type="ARBA" id="ARBA00076208"/>
    </source>
</evidence>
<evidence type="ECO:0000256" key="12">
    <source>
        <dbReference type="ARBA" id="ARBA00046489"/>
    </source>
</evidence>
<evidence type="ECO:0000256" key="8">
    <source>
        <dbReference type="ARBA" id="ARBA00024472"/>
    </source>
</evidence>
<dbReference type="GO" id="GO:0016787">
    <property type="term" value="F:hydrolase activity"/>
    <property type="evidence" value="ECO:0007669"/>
    <property type="project" value="UniProtKB-KW"/>
</dbReference>
<evidence type="ECO:0000259" key="17">
    <source>
        <dbReference type="PROSITE" id="PS51084"/>
    </source>
</evidence>
<protein>
    <recommendedName>
        <fullName evidence="10">Adenosine 5'-monophosphoramidase HINT3</fullName>
    </recommendedName>
    <alternativeName>
        <fullName evidence="14">HINT-4</fullName>
    </alternativeName>
    <alternativeName>
        <fullName evidence="11">Histidine triad nucleotide-binding protein 3</fullName>
    </alternativeName>
</protein>
<evidence type="ECO:0000313" key="18">
    <source>
        <dbReference type="EMBL" id="JAV35436.1"/>
    </source>
</evidence>
<dbReference type="PROSITE" id="PS51084">
    <property type="entry name" value="HIT_2"/>
    <property type="match status" value="1"/>
</dbReference>
<dbReference type="GO" id="GO:0005737">
    <property type="term" value="C:cytoplasm"/>
    <property type="evidence" value="ECO:0007669"/>
    <property type="project" value="UniProtKB-SubCell"/>
</dbReference>
<feature type="short sequence motif" description="Histidine triad motif" evidence="15">
    <location>
        <begin position="143"/>
        <end position="147"/>
    </location>
</feature>
<keyword evidence="7" id="KW-0539">Nucleus</keyword>
<dbReference type="EMBL" id="GFFV01004509">
    <property type="protein sequence ID" value="JAV35436.1"/>
    <property type="molecule type" value="Transcribed_RNA"/>
</dbReference>
<dbReference type="GO" id="GO:0000166">
    <property type="term" value="F:nucleotide binding"/>
    <property type="evidence" value="ECO:0007669"/>
    <property type="project" value="UniProtKB-KW"/>
</dbReference>
<evidence type="ECO:0000256" key="9">
    <source>
        <dbReference type="ARBA" id="ARBA00025764"/>
    </source>
</evidence>
<dbReference type="InterPro" id="IPR036265">
    <property type="entry name" value="HIT-like_sf"/>
</dbReference>
<dbReference type="PANTHER" id="PTHR12486:SF5">
    <property type="entry name" value="ADENOSINE 5'-MONOPHOSPHORAMIDASE HINT3"/>
    <property type="match status" value="1"/>
</dbReference>
<dbReference type="Pfam" id="PF11969">
    <property type="entry name" value="DcpS_C"/>
    <property type="match status" value="1"/>
</dbReference>
<feature type="region of interest" description="Disordered" evidence="16">
    <location>
        <begin position="1"/>
        <end position="44"/>
    </location>
</feature>
<gene>
    <name evidence="18" type="primary">HINT3</name>
    <name evidence="20" type="synonym">Hint3</name>
</gene>
<dbReference type="RefSeq" id="XP_020041821.1">
    <property type="nucleotide sequence ID" value="XM_020186232.1"/>
</dbReference>
<keyword evidence="19" id="KW-1185">Reference proteome</keyword>
<keyword evidence="5" id="KW-0378">Hydrolase</keyword>
<evidence type="ECO:0000256" key="10">
    <source>
        <dbReference type="ARBA" id="ARBA00039802"/>
    </source>
</evidence>
<comment type="similarity">
    <text evidence="9">Belongs to the HINT family.</text>
</comment>
<evidence type="ECO:0000256" key="11">
    <source>
        <dbReference type="ARBA" id="ARBA00042361"/>
    </source>
</evidence>
<evidence type="ECO:0000256" key="3">
    <source>
        <dbReference type="ARBA" id="ARBA00022490"/>
    </source>
</evidence>
<dbReference type="Gene3D" id="3.30.428.10">
    <property type="entry name" value="HIT-like"/>
    <property type="match status" value="1"/>
</dbReference>
<dbReference type="SUPFAM" id="SSF54197">
    <property type="entry name" value="HIT-like"/>
    <property type="match status" value="1"/>
</dbReference>
<keyword evidence="4" id="KW-0547">Nucleotide-binding</keyword>
<proteinExistence type="inferred from homology"/>
<evidence type="ECO:0000256" key="2">
    <source>
        <dbReference type="ARBA" id="ARBA00004496"/>
    </source>
</evidence>
<dbReference type="GO" id="GO:0005634">
    <property type="term" value="C:nucleus"/>
    <property type="evidence" value="ECO:0007669"/>
    <property type="project" value="UniProtKB-SubCell"/>
</dbReference>
<comment type="subcellular location">
    <subcellularLocation>
        <location evidence="2">Cytoplasm</location>
    </subcellularLocation>
    <subcellularLocation>
        <location evidence="1">Nucleus</location>
    </subcellularLocation>
</comment>
<comment type="catalytic activity">
    <reaction evidence="8">
        <text>adenosine 5'-phosphoramidate + H2O = NH4(+) + AMP</text>
        <dbReference type="Rhea" id="RHEA:67916"/>
        <dbReference type="ChEBI" id="CHEBI:15377"/>
        <dbReference type="ChEBI" id="CHEBI:28938"/>
        <dbReference type="ChEBI" id="CHEBI:57890"/>
        <dbReference type="ChEBI" id="CHEBI:456215"/>
    </reaction>
</comment>
<dbReference type="KEGG" id="ccan:109700885"/>
<evidence type="ECO:0000256" key="1">
    <source>
        <dbReference type="ARBA" id="ARBA00004123"/>
    </source>
</evidence>
<dbReference type="CDD" id="cd01278">
    <property type="entry name" value="aprataxin_related"/>
    <property type="match status" value="1"/>
</dbReference>
<evidence type="ECO:0000256" key="5">
    <source>
        <dbReference type="ARBA" id="ARBA00022801"/>
    </source>
</evidence>
<dbReference type="Proteomes" id="UP001732720">
    <property type="component" value="Chromosome 1"/>
</dbReference>
<evidence type="ECO:0000256" key="15">
    <source>
        <dbReference type="PROSITE-ProRule" id="PRU00464"/>
    </source>
</evidence>
<name>A0A250XVN5_CASCN</name>